<accession>A0A1H3KEU7</accession>
<organism evidence="1 2">
    <name type="scientific">Pseudomonas salomonii</name>
    <dbReference type="NCBI Taxonomy" id="191391"/>
    <lineage>
        <taxon>Bacteria</taxon>
        <taxon>Pseudomonadati</taxon>
        <taxon>Pseudomonadota</taxon>
        <taxon>Gammaproteobacteria</taxon>
        <taxon>Pseudomonadales</taxon>
        <taxon>Pseudomonadaceae</taxon>
        <taxon>Pseudomonas</taxon>
    </lineage>
</organism>
<dbReference type="AlphaFoldDB" id="A0A1H3KEU7"/>
<sequence>MGYKFCYNLIRTLCYVVGDRLDEATHRFLVIRRHASVPPNQHLFVLGQIPNRHGGPHACYDVKDVQSYSVQGFQITSIRAPLVTLIAALGITGYAANLCHFFLFEAQTTPFFAQAFARTHIWEFSR</sequence>
<gene>
    <name evidence="1" type="ORF">SAMN05216247_10474</name>
</gene>
<dbReference type="EMBL" id="FNOX01000004">
    <property type="protein sequence ID" value="SDY50657.1"/>
    <property type="molecule type" value="Genomic_DNA"/>
</dbReference>
<name>A0A1H3KEU7_9PSED</name>
<protein>
    <submittedName>
        <fullName evidence="1">Uncharacterized protein</fullName>
    </submittedName>
</protein>
<evidence type="ECO:0000313" key="2">
    <source>
        <dbReference type="Proteomes" id="UP000182902"/>
    </source>
</evidence>
<dbReference type="Proteomes" id="UP000182902">
    <property type="component" value="Unassembled WGS sequence"/>
</dbReference>
<proteinExistence type="predicted"/>
<evidence type="ECO:0000313" key="1">
    <source>
        <dbReference type="EMBL" id="SDY50657.1"/>
    </source>
</evidence>
<reference evidence="1 2" key="1">
    <citation type="submission" date="2016-10" db="EMBL/GenBank/DDBJ databases">
        <authorList>
            <person name="de Groot N.N."/>
        </authorList>
    </citation>
    <scope>NUCLEOTIDE SEQUENCE [LARGE SCALE GENOMIC DNA]</scope>
    <source>
        <strain evidence="1 2">ICMP 14252</strain>
    </source>
</reference>